<dbReference type="GO" id="GO:0005506">
    <property type="term" value="F:iron ion binding"/>
    <property type="evidence" value="ECO:0007669"/>
    <property type="project" value="InterPro"/>
</dbReference>
<dbReference type="PRINTS" id="PR00607">
    <property type="entry name" value="CYTCHROMECIE"/>
</dbReference>
<dbReference type="EMBL" id="CAJPEV010002483">
    <property type="protein sequence ID" value="CAG0897053.1"/>
    <property type="molecule type" value="Genomic_DNA"/>
</dbReference>
<evidence type="ECO:0000256" key="4">
    <source>
        <dbReference type="ARBA" id="ARBA00022617"/>
    </source>
</evidence>
<evidence type="ECO:0000256" key="7">
    <source>
        <dbReference type="ARBA" id="ARBA00023004"/>
    </source>
</evidence>
<evidence type="ECO:0000256" key="5">
    <source>
        <dbReference type="ARBA" id="ARBA00022723"/>
    </source>
</evidence>
<feature type="region of interest" description="Disordered" evidence="9">
    <location>
        <begin position="1"/>
        <end position="26"/>
    </location>
</feature>
<organism evidence="11">
    <name type="scientific">Darwinula stevensoni</name>
    <dbReference type="NCBI Taxonomy" id="69355"/>
    <lineage>
        <taxon>Eukaryota</taxon>
        <taxon>Metazoa</taxon>
        <taxon>Ecdysozoa</taxon>
        <taxon>Arthropoda</taxon>
        <taxon>Crustacea</taxon>
        <taxon>Oligostraca</taxon>
        <taxon>Ostracoda</taxon>
        <taxon>Podocopa</taxon>
        <taxon>Podocopida</taxon>
        <taxon>Darwinulocopina</taxon>
        <taxon>Darwinuloidea</taxon>
        <taxon>Darwinulidae</taxon>
        <taxon>Darwinula</taxon>
    </lineage>
</organism>
<keyword evidence="4 8" id="KW-0349">Heme</keyword>
<keyword evidence="6" id="KW-0249">Electron transport</keyword>
<dbReference type="OrthoDB" id="10498977at2759"/>
<dbReference type="PANTHER" id="PTHR40942">
    <property type="match status" value="1"/>
</dbReference>
<evidence type="ECO:0000313" key="11">
    <source>
        <dbReference type="EMBL" id="CAD7249777.1"/>
    </source>
</evidence>
<dbReference type="GO" id="GO:0009055">
    <property type="term" value="F:electron transfer activity"/>
    <property type="evidence" value="ECO:0007669"/>
    <property type="project" value="InterPro"/>
</dbReference>
<evidence type="ECO:0000256" key="6">
    <source>
        <dbReference type="ARBA" id="ARBA00022982"/>
    </source>
</evidence>
<feature type="compositionally biased region" description="Low complexity" evidence="9">
    <location>
        <begin position="125"/>
        <end position="158"/>
    </location>
</feature>
<dbReference type="InterPro" id="IPR002323">
    <property type="entry name" value="Cyt_CIE"/>
</dbReference>
<comment type="function">
    <text evidence="1">Electron carrier protein. The oxidized form of the cytochrome c heme group can accept an electron from the heme group of the cytochrome c1 subunit of cytochrome reductase. Cytochrome c then transfers this electron to the cytochrome oxidase complex, the final protein carrier in the mitochondrial electron-transport chain.</text>
</comment>
<name>A0A7R9A935_9CRUS</name>
<feature type="region of interest" description="Disordered" evidence="9">
    <location>
        <begin position="122"/>
        <end position="158"/>
    </location>
</feature>
<dbReference type="EMBL" id="LR902000">
    <property type="protein sequence ID" value="CAD7249777.1"/>
    <property type="molecule type" value="Genomic_DNA"/>
</dbReference>
<keyword evidence="12" id="KW-1185">Reference proteome</keyword>
<dbReference type="GO" id="GO:0020037">
    <property type="term" value="F:heme binding"/>
    <property type="evidence" value="ECO:0007669"/>
    <property type="project" value="InterPro"/>
</dbReference>
<dbReference type="InterPro" id="IPR009056">
    <property type="entry name" value="Cyt_c-like_dom"/>
</dbReference>
<reference evidence="11" key="1">
    <citation type="submission" date="2020-11" db="EMBL/GenBank/DDBJ databases">
        <authorList>
            <person name="Tran Van P."/>
        </authorList>
    </citation>
    <scope>NUCLEOTIDE SEQUENCE</scope>
</reference>
<evidence type="ECO:0000259" key="10">
    <source>
        <dbReference type="PROSITE" id="PS51007"/>
    </source>
</evidence>
<dbReference type="InterPro" id="IPR036909">
    <property type="entry name" value="Cyt_c-like_dom_sf"/>
</dbReference>
<dbReference type="Proteomes" id="UP000677054">
    <property type="component" value="Unassembled WGS sequence"/>
</dbReference>
<dbReference type="AlphaFoldDB" id="A0A7R9A935"/>
<evidence type="ECO:0000256" key="9">
    <source>
        <dbReference type="SAM" id="MobiDB-lite"/>
    </source>
</evidence>
<proteinExistence type="inferred from homology"/>
<keyword evidence="7 8" id="KW-0408">Iron</keyword>
<protein>
    <recommendedName>
        <fullName evidence="10">Cytochrome c domain-containing protein</fullName>
    </recommendedName>
</protein>
<sequence length="251" mass="25839">MLSQKPATPNGDKDQQPDQIANRIKPVATLEYRDPNGPVVYKSGEEVYKNACISCHGTGAAGAPKVGSGDWTSRAGQGYATLLKHSIDGIRGMPARGGTSPDDYSDFELGRAIVYMVNNSGGHMAEPTEPTKAAPAADTASNATPTPDAATASSPAATPTEVVAVAEKVVETPKIDGKTIVESSCMACHGANGPGPTVGNKAAWATRLTKGEEGLYQSGLKGINAMPPKGGFAGSDEEFKAAVDYMVSQAK</sequence>
<evidence type="ECO:0000256" key="3">
    <source>
        <dbReference type="ARBA" id="ARBA00022448"/>
    </source>
</evidence>
<evidence type="ECO:0000256" key="2">
    <source>
        <dbReference type="ARBA" id="ARBA00006488"/>
    </source>
</evidence>
<keyword evidence="5 8" id="KW-0479">Metal-binding</keyword>
<evidence type="ECO:0000256" key="1">
    <source>
        <dbReference type="ARBA" id="ARBA00002555"/>
    </source>
</evidence>
<dbReference type="Gene3D" id="1.10.760.10">
    <property type="entry name" value="Cytochrome c-like domain"/>
    <property type="match status" value="2"/>
</dbReference>
<evidence type="ECO:0000313" key="12">
    <source>
        <dbReference type="Proteomes" id="UP000677054"/>
    </source>
</evidence>
<comment type="similarity">
    <text evidence="2">Belongs to the cytochrome c family.</text>
</comment>
<evidence type="ECO:0000256" key="8">
    <source>
        <dbReference type="PROSITE-ProRule" id="PRU00433"/>
    </source>
</evidence>
<dbReference type="SUPFAM" id="SSF46626">
    <property type="entry name" value="Cytochrome c"/>
    <property type="match status" value="2"/>
</dbReference>
<accession>A0A7R9A935</accession>
<feature type="domain" description="Cytochrome c" evidence="10">
    <location>
        <begin position="172"/>
        <end position="250"/>
    </location>
</feature>
<dbReference type="PROSITE" id="PS51007">
    <property type="entry name" value="CYTC"/>
    <property type="match status" value="2"/>
</dbReference>
<dbReference type="PANTHER" id="PTHR40942:SF4">
    <property type="entry name" value="CYTOCHROME C5"/>
    <property type="match status" value="1"/>
</dbReference>
<gene>
    <name evidence="11" type="ORF">DSTB1V02_LOCUS9564</name>
</gene>
<keyword evidence="3" id="KW-0813">Transport</keyword>
<feature type="domain" description="Cytochrome c" evidence="10">
    <location>
        <begin position="39"/>
        <end position="173"/>
    </location>
</feature>
<dbReference type="Pfam" id="PF13442">
    <property type="entry name" value="Cytochrome_CBB3"/>
    <property type="match status" value="2"/>
</dbReference>